<dbReference type="InterPro" id="IPR003871">
    <property type="entry name" value="RFA1B/D_OB_1st"/>
</dbReference>
<keyword evidence="4" id="KW-1185">Reference proteome</keyword>
<accession>A0ABD3CF85</accession>
<gene>
    <name evidence="3" type="ORF">CASFOL_028051</name>
</gene>
<name>A0ABD3CF85_9LAMI</name>
<dbReference type="InterPro" id="IPR013955">
    <property type="entry name" value="Rep_factor-A_C"/>
</dbReference>
<dbReference type="CDD" id="cd04480">
    <property type="entry name" value="RPA1_DBD_A_like"/>
    <property type="match status" value="1"/>
</dbReference>
<feature type="domain" description="Replication protein A 70 kDa DNA-binding subunit B/D first OB fold" evidence="1">
    <location>
        <begin position="14"/>
        <end position="115"/>
    </location>
</feature>
<evidence type="ECO:0000313" key="4">
    <source>
        <dbReference type="Proteomes" id="UP001632038"/>
    </source>
</evidence>
<protein>
    <recommendedName>
        <fullName evidence="5">Replication factor A C-terminal domain-containing protein</fullName>
    </recommendedName>
</protein>
<dbReference type="AlphaFoldDB" id="A0ABD3CF85"/>
<dbReference type="Pfam" id="PF02721">
    <property type="entry name" value="DUF223"/>
    <property type="match status" value="1"/>
</dbReference>
<dbReference type="EMBL" id="JAVIJP010000037">
    <property type="protein sequence ID" value="KAL3627949.1"/>
    <property type="molecule type" value="Genomic_DNA"/>
</dbReference>
<dbReference type="PANTHER" id="PTHR47165">
    <property type="entry name" value="OS03G0429900 PROTEIN"/>
    <property type="match status" value="1"/>
</dbReference>
<reference evidence="4" key="1">
    <citation type="journal article" date="2024" name="IScience">
        <title>Strigolactones Initiate the Formation of Haustorium-like Structures in Castilleja.</title>
        <authorList>
            <person name="Buerger M."/>
            <person name="Peterson D."/>
            <person name="Chory J."/>
        </authorList>
    </citation>
    <scope>NUCLEOTIDE SEQUENCE [LARGE SCALE GENOMIC DNA]</scope>
</reference>
<dbReference type="PANTHER" id="PTHR47165:SF4">
    <property type="entry name" value="OS03G0429900 PROTEIN"/>
    <property type="match status" value="1"/>
</dbReference>
<organism evidence="3 4">
    <name type="scientific">Castilleja foliolosa</name>
    <dbReference type="NCBI Taxonomy" id="1961234"/>
    <lineage>
        <taxon>Eukaryota</taxon>
        <taxon>Viridiplantae</taxon>
        <taxon>Streptophyta</taxon>
        <taxon>Embryophyta</taxon>
        <taxon>Tracheophyta</taxon>
        <taxon>Spermatophyta</taxon>
        <taxon>Magnoliopsida</taxon>
        <taxon>eudicotyledons</taxon>
        <taxon>Gunneridae</taxon>
        <taxon>Pentapetalae</taxon>
        <taxon>asterids</taxon>
        <taxon>lamiids</taxon>
        <taxon>Lamiales</taxon>
        <taxon>Orobanchaceae</taxon>
        <taxon>Pedicularideae</taxon>
        <taxon>Castillejinae</taxon>
        <taxon>Castilleja</taxon>
    </lineage>
</organism>
<proteinExistence type="predicted"/>
<dbReference type="CDD" id="cd04481">
    <property type="entry name" value="RPA1_DBD_B_like"/>
    <property type="match status" value="1"/>
</dbReference>
<evidence type="ECO:0000259" key="2">
    <source>
        <dbReference type="Pfam" id="PF08646"/>
    </source>
</evidence>
<comment type="caution">
    <text evidence="3">The sequence shown here is derived from an EMBL/GenBank/DDBJ whole genome shotgun (WGS) entry which is preliminary data.</text>
</comment>
<sequence length="541" mass="61653">MTTSYSVSSNLYVNIGDLEPGRTAHGVKVRVIRCYRKPSSNNADEEGSLEMILHDEIEDRIHATMDYSVFKDKKIEIKEGGLYKIMKFMVAQDMSQYKTTNNPLKLRLFYQTSIAPFEDNSFPTAMHMFRNLYEIANDIAVDNFKLLDVIGRVVSYQKPTFVAKVATRRMDFKIADTEGKQLGCSLWGDYIAPVLAIFEREDPSPLIICIQFGKITRIFDEIKVSNTFHVTKVTVNDGSDVFKKFLDRMVPELSSQNNGIPEEFSDIFALFKEKSAQMSDIATLTGMQEKNKFWIDATIAEIEPRAGFCYSSCRNCFKKMPLDERNRQCFVCGEDNFTDSYRYKIEVLVGDASGCANMLIWDAQCTTLIGKPAKYMKHLSDKAGTRIPRELHESLVDKRVLFEVKTPSNKVYRDIPQFTVSRVAVDEEIFEVYSKNYTPTRGSTTDCNNELNKKGDEACSKLRKGKMKVYGDEKLGNESDTEEGLNLMEGDEAIACEEKNEDDNEEFGDAVTLKDLKEKKNAGFEAKYSSKNKKQKVKQDK</sequence>
<feature type="domain" description="Replication factor A C-terminal" evidence="2">
    <location>
        <begin position="295"/>
        <end position="424"/>
    </location>
</feature>
<dbReference type="InterPro" id="IPR012340">
    <property type="entry name" value="NA-bd_OB-fold"/>
</dbReference>
<evidence type="ECO:0000259" key="1">
    <source>
        <dbReference type="Pfam" id="PF02721"/>
    </source>
</evidence>
<dbReference type="SUPFAM" id="SSF50249">
    <property type="entry name" value="Nucleic acid-binding proteins"/>
    <property type="match status" value="3"/>
</dbReference>
<evidence type="ECO:0000313" key="3">
    <source>
        <dbReference type="EMBL" id="KAL3627949.1"/>
    </source>
</evidence>
<evidence type="ECO:0008006" key="5">
    <source>
        <dbReference type="Google" id="ProtNLM"/>
    </source>
</evidence>
<dbReference type="Pfam" id="PF08646">
    <property type="entry name" value="Rep_fac-A_C"/>
    <property type="match status" value="1"/>
</dbReference>
<dbReference type="Proteomes" id="UP001632038">
    <property type="component" value="Unassembled WGS sequence"/>
</dbReference>
<dbReference type="Gene3D" id="2.40.50.140">
    <property type="entry name" value="Nucleic acid-binding proteins"/>
    <property type="match status" value="3"/>
</dbReference>